<feature type="transmembrane region" description="Helical" evidence="7">
    <location>
        <begin position="349"/>
        <end position="370"/>
    </location>
</feature>
<evidence type="ECO:0000256" key="6">
    <source>
        <dbReference type="ARBA" id="ARBA00038076"/>
    </source>
</evidence>
<feature type="transmembrane region" description="Helical" evidence="7">
    <location>
        <begin position="716"/>
        <end position="745"/>
    </location>
</feature>
<comment type="subcellular location">
    <subcellularLocation>
        <location evidence="1">Cell membrane</location>
        <topology evidence="1">Multi-pass membrane protein</topology>
    </subcellularLocation>
</comment>
<dbReference type="KEGG" id="scad:DN051_42785"/>
<protein>
    <submittedName>
        <fullName evidence="9">ABC transporter permease</fullName>
    </submittedName>
</protein>
<dbReference type="GO" id="GO:0005886">
    <property type="term" value="C:plasma membrane"/>
    <property type="evidence" value="ECO:0007669"/>
    <property type="project" value="UniProtKB-SubCell"/>
</dbReference>
<keyword evidence="5 7" id="KW-0472">Membrane</keyword>
<organism evidence="9 10">
    <name type="scientific">Streptomyces cadmiisoli</name>
    <dbReference type="NCBI Taxonomy" id="2184053"/>
    <lineage>
        <taxon>Bacteria</taxon>
        <taxon>Bacillati</taxon>
        <taxon>Actinomycetota</taxon>
        <taxon>Actinomycetes</taxon>
        <taxon>Kitasatosporales</taxon>
        <taxon>Streptomycetaceae</taxon>
        <taxon>Streptomyces</taxon>
        <taxon>Streptomyces aurantiacus group</taxon>
    </lineage>
</organism>
<feature type="transmembrane region" description="Helical" evidence="7">
    <location>
        <begin position="303"/>
        <end position="329"/>
    </location>
</feature>
<evidence type="ECO:0000256" key="2">
    <source>
        <dbReference type="ARBA" id="ARBA00022475"/>
    </source>
</evidence>
<dbReference type="InterPro" id="IPR050250">
    <property type="entry name" value="Macrolide_Exporter_MacB"/>
</dbReference>
<evidence type="ECO:0000256" key="7">
    <source>
        <dbReference type="SAM" id="Phobius"/>
    </source>
</evidence>
<feature type="transmembrane region" description="Helical" evidence="7">
    <location>
        <begin position="255"/>
        <end position="283"/>
    </location>
</feature>
<dbReference type="PANTHER" id="PTHR30572">
    <property type="entry name" value="MEMBRANE COMPONENT OF TRANSPORTER-RELATED"/>
    <property type="match status" value="1"/>
</dbReference>
<keyword evidence="3 7" id="KW-0812">Transmembrane</keyword>
<evidence type="ECO:0000313" key="9">
    <source>
        <dbReference type="EMBL" id="AWW43303.1"/>
    </source>
</evidence>
<evidence type="ECO:0000313" key="10">
    <source>
        <dbReference type="Proteomes" id="UP000249616"/>
    </source>
</evidence>
<evidence type="ECO:0000256" key="4">
    <source>
        <dbReference type="ARBA" id="ARBA00022989"/>
    </source>
</evidence>
<feature type="transmembrane region" description="Helical" evidence="7">
    <location>
        <begin position="433"/>
        <end position="454"/>
    </location>
</feature>
<dbReference type="GO" id="GO:0022857">
    <property type="term" value="F:transmembrane transporter activity"/>
    <property type="evidence" value="ECO:0007669"/>
    <property type="project" value="TreeGrafter"/>
</dbReference>
<keyword evidence="2" id="KW-1003">Cell membrane</keyword>
<dbReference type="PANTHER" id="PTHR30572:SF4">
    <property type="entry name" value="ABC TRANSPORTER PERMEASE YTRF"/>
    <property type="match status" value="1"/>
</dbReference>
<keyword evidence="9" id="KW-0614">Plasmid</keyword>
<evidence type="ECO:0000256" key="3">
    <source>
        <dbReference type="ARBA" id="ARBA00022692"/>
    </source>
</evidence>
<feature type="domain" description="ABC3 transporter permease C-terminal" evidence="8">
    <location>
        <begin position="264"/>
        <end position="381"/>
    </location>
</feature>
<gene>
    <name evidence="9" type="ORF">DN051_42785</name>
</gene>
<feature type="transmembrane region" description="Helical" evidence="7">
    <location>
        <begin position="766"/>
        <end position="788"/>
    </location>
</feature>
<feature type="transmembrane region" description="Helical" evidence="7">
    <location>
        <begin position="808"/>
        <end position="828"/>
    </location>
</feature>
<feature type="transmembrane region" description="Helical" evidence="7">
    <location>
        <begin position="402"/>
        <end position="421"/>
    </location>
</feature>
<feature type="transmembrane region" description="Helical" evidence="7">
    <location>
        <begin position="491"/>
        <end position="512"/>
    </location>
</feature>
<proteinExistence type="inferred from homology"/>
<geneLocation type="plasmid" evidence="9 10">
    <name>unnamed1</name>
</geneLocation>
<sequence>MSMMRTQLTAALHKPARLLLTGLAVTVAAFVVFGTVLAQRALEHTILDTHHGTPAAADLVVGNGDLPPSAPAVATVRDVPGVADSTARTSAYLPLRRPAGTGLSVTSDPGKGPLALVHVIKGSYPDAPGEIALTERSASRLDAGIGDTVTVLTGPEADRPASLKVTGVTDAPAGALVQGYDGEQAYAPDSTAISLGGPEVYINQVEVRLDADADEAKVGAALRTVFADAGGGGEVATGAETRREEQQRAVDEYRLLFLIITVFEAVAVLAAMLVATSTFRIVFAQRMRQLALLRAVGADRKPLVRALAAEGALTGAVAGTAGVAVALVVGNVLPSVLDLFGVRMASPGLPLGPALAVLAGAVAMTVVAVLSPAAGAARVSPLEALRSASTTAGQQGISRTRAIGGLVLAGGALALAALAISQLPEPNQPNYDALPVMLLIVFSGALAYFALVALGPVLVRPILRVVGWPLRKAGPIGRLAVGGVGGATRRAAAVSVVVALGVTMIGVLLVGASSVRTTVEGQVAATAPSDFWLSSDEGEPLPPAMVKKAREAKALTRVLPERGAPVTVGAARQEHLAVDLDLRKLSTWDQLQAGDGSLDDLGPGKAALAEFAAQDAGVGVGDKVTLTRGERSTQVEVVALLAAAPVNAGILTAAADLDRLGVPAGPTGLLADAAASGEQGRTDALQVLNSGIGPKDKVSVRVLADERDDVDSFLRVLVGGALALISLTVAISITGVGSTTALSVVERVREAGLLRAVGLSRRGLSGAMTLEAALYGALGATMGLLLAVPYSVLLLEATGFEATIDFPGFQLIGVLLALTALTALAGVLPARRAARVSPVVALAVDG</sequence>
<evidence type="ECO:0000256" key="1">
    <source>
        <dbReference type="ARBA" id="ARBA00004651"/>
    </source>
</evidence>
<keyword evidence="4 7" id="KW-1133">Transmembrane helix</keyword>
<dbReference type="InterPro" id="IPR003838">
    <property type="entry name" value="ABC3_permease_C"/>
</dbReference>
<name>A0A2Z4JF93_9ACTN</name>
<dbReference type="AlphaFoldDB" id="A0A2Z4JF93"/>
<dbReference type="Pfam" id="PF02687">
    <property type="entry name" value="FtsX"/>
    <property type="match status" value="2"/>
</dbReference>
<accession>A0A2Z4JF93</accession>
<reference evidence="10" key="1">
    <citation type="submission" date="2018-06" db="EMBL/GenBank/DDBJ databases">
        <authorList>
            <person name="Li K."/>
        </authorList>
    </citation>
    <scope>NUCLEOTIDE SEQUENCE [LARGE SCALE GENOMIC DNA]</scope>
    <source>
        <strain evidence="10">ZFG47</strain>
        <plasmid evidence="10">unnamed1</plasmid>
    </source>
</reference>
<evidence type="ECO:0000259" key="8">
    <source>
        <dbReference type="Pfam" id="PF02687"/>
    </source>
</evidence>
<comment type="similarity">
    <text evidence="6">Belongs to the ABC-4 integral membrane protein family.</text>
</comment>
<feature type="domain" description="ABC3 transporter permease C-terminal" evidence="8">
    <location>
        <begin position="724"/>
        <end position="838"/>
    </location>
</feature>
<dbReference type="EMBL" id="CP030074">
    <property type="protein sequence ID" value="AWW43303.1"/>
    <property type="molecule type" value="Genomic_DNA"/>
</dbReference>
<keyword evidence="10" id="KW-1185">Reference proteome</keyword>
<evidence type="ECO:0000256" key="5">
    <source>
        <dbReference type="ARBA" id="ARBA00023136"/>
    </source>
</evidence>
<dbReference type="Proteomes" id="UP000249616">
    <property type="component" value="Plasmid unnamed1"/>
</dbReference>